<evidence type="ECO:0000313" key="3">
    <source>
        <dbReference type="EMBL" id="MFD1696714.1"/>
    </source>
</evidence>
<feature type="transmembrane region" description="Helical" evidence="1">
    <location>
        <begin position="67"/>
        <end position="86"/>
    </location>
</feature>
<protein>
    <submittedName>
        <fullName evidence="3">DUF6867 family protein</fullName>
    </submittedName>
</protein>
<keyword evidence="1" id="KW-0472">Membrane</keyword>
<keyword evidence="4" id="KW-1185">Reference proteome</keyword>
<evidence type="ECO:0000259" key="2">
    <source>
        <dbReference type="Pfam" id="PF21741"/>
    </source>
</evidence>
<proteinExistence type="predicted"/>
<gene>
    <name evidence="3" type="ORF">ACFSC7_14395</name>
</gene>
<dbReference type="Proteomes" id="UP001597327">
    <property type="component" value="Unassembled WGS sequence"/>
</dbReference>
<dbReference type="Pfam" id="PF21741">
    <property type="entry name" value="DUF6867"/>
    <property type="match status" value="1"/>
</dbReference>
<feature type="transmembrane region" description="Helical" evidence="1">
    <location>
        <begin position="6"/>
        <end position="27"/>
    </location>
</feature>
<evidence type="ECO:0000313" key="4">
    <source>
        <dbReference type="Proteomes" id="UP001597327"/>
    </source>
</evidence>
<dbReference type="EMBL" id="JBHUFA010000004">
    <property type="protein sequence ID" value="MFD1696714.1"/>
    <property type="molecule type" value="Genomic_DNA"/>
</dbReference>
<dbReference type="RefSeq" id="WP_208998748.1">
    <property type="nucleotide sequence ID" value="NZ_JBHUFA010000004.1"/>
</dbReference>
<name>A0ABW4JX39_9HYPH</name>
<feature type="domain" description="DUF6867" evidence="2">
    <location>
        <begin position="9"/>
        <end position="112"/>
    </location>
</feature>
<sequence>MMGILYASSLPVFVILVLILGGGAAWATGRAVAVTWRPIAVLFWFIFLLSVGIRFLSFALFGEPLLSIQYLLVDYVILGVISFLGWRYARTGQMTTQYVWLYEKSSPFSWRLRPGQKDRYAEN</sequence>
<organism evidence="3 4">
    <name type="scientific">Roseibium aestuarii</name>
    <dbReference type="NCBI Taxonomy" id="2600299"/>
    <lineage>
        <taxon>Bacteria</taxon>
        <taxon>Pseudomonadati</taxon>
        <taxon>Pseudomonadota</taxon>
        <taxon>Alphaproteobacteria</taxon>
        <taxon>Hyphomicrobiales</taxon>
        <taxon>Stappiaceae</taxon>
        <taxon>Roseibium</taxon>
    </lineage>
</organism>
<comment type="caution">
    <text evidence="3">The sequence shown here is derived from an EMBL/GenBank/DDBJ whole genome shotgun (WGS) entry which is preliminary data.</text>
</comment>
<keyword evidence="1" id="KW-0812">Transmembrane</keyword>
<keyword evidence="1" id="KW-1133">Transmembrane helix</keyword>
<feature type="transmembrane region" description="Helical" evidence="1">
    <location>
        <begin position="39"/>
        <end position="61"/>
    </location>
</feature>
<reference evidence="4" key="1">
    <citation type="journal article" date="2019" name="Int. J. Syst. Evol. Microbiol.">
        <title>The Global Catalogue of Microorganisms (GCM) 10K type strain sequencing project: providing services to taxonomists for standard genome sequencing and annotation.</title>
        <authorList>
            <consortium name="The Broad Institute Genomics Platform"/>
            <consortium name="The Broad Institute Genome Sequencing Center for Infectious Disease"/>
            <person name="Wu L."/>
            <person name="Ma J."/>
        </authorList>
    </citation>
    <scope>NUCLEOTIDE SEQUENCE [LARGE SCALE GENOMIC DNA]</scope>
    <source>
        <strain evidence="4">JCM 3369</strain>
    </source>
</reference>
<evidence type="ECO:0000256" key="1">
    <source>
        <dbReference type="SAM" id="Phobius"/>
    </source>
</evidence>
<dbReference type="InterPro" id="IPR049201">
    <property type="entry name" value="DUF6867"/>
</dbReference>
<accession>A0ABW4JX39</accession>